<keyword evidence="2" id="KW-1185">Reference proteome</keyword>
<proteinExistence type="predicted"/>
<dbReference type="EMBL" id="DF846747">
    <property type="protein sequence ID" value="GAT50929.1"/>
    <property type="molecule type" value="Genomic_DNA"/>
</dbReference>
<dbReference type="Proteomes" id="UP000815677">
    <property type="component" value="Unassembled WGS sequence"/>
</dbReference>
<gene>
    <name evidence="1" type="ORF">MCHLO_08116</name>
</gene>
<reference evidence="1" key="1">
    <citation type="submission" date="2014-09" db="EMBL/GenBank/DDBJ databases">
        <title>Genome sequence of the luminous mushroom Mycena chlorophos for searching fungal bioluminescence genes.</title>
        <authorList>
            <person name="Tanaka Y."/>
            <person name="Kasuga D."/>
            <person name="Oba Y."/>
            <person name="Hase S."/>
            <person name="Sato K."/>
            <person name="Oba Y."/>
            <person name="Sakakibara Y."/>
        </authorList>
    </citation>
    <scope>NUCLEOTIDE SEQUENCE</scope>
</reference>
<protein>
    <submittedName>
        <fullName evidence="1">Uncharacterized protein</fullName>
    </submittedName>
</protein>
<sequence length="88" mass="9661">MTPTACKQTVTNQLRHAERAAHSSPHLVVVPVYELGSCKPLSLFGARTAGFPVQNDELLHLAARFMPACGRLTTGWREDVVVYKLSRG</sequence>
<accession>A0ABQ0LIG0</accession>
<evidence type="ECO:0000313" key="2">
    <source>
        <dbReference type="Proteomes" id="UP000815677"/>
    </source>
</evidence>
<name>A0ABQ0LIG0_MYCCL</name>
<organism evidence="1 2">
    <name type="scientific">Mycena chlorophos</name>
    <name type="common">Agaric fungus</name>
    <name type="synonym">Agaricus chlorophos</name>
    <dbReference type="NCBI Taxonomy" id="658473"/>
    <lineage>
        <taxon>Eukaryota</taxon>
        <taxon>Fungi</taxon>
        <taxon>Dikarya</taxon>
        <taxon>Basidiomycota</taxon>
        <taxon>Agaricomycotina</taxon>
        <taxon>Agaricomycetes</taxon>
        <taxon>Agaricomycetidae</taxon>
        <taxon>Agaricales</taxon>
        <taxon>Marasmiineae</taxon>
        <taxon>Mycenaceae</taxon>
        <taxon>Mycena</taxon>
    </lineage>
</organism>
<evidence type="ECO:0000313" key="1">
    <source>
        <dbReference type="EMBL" id="GAT50929.1"/>
    </source>
</evidence>